<dbReference type="EMBL" id="JAQMPJ010000001">
    <property type="protein sequence ID" value="MDB9004065.1"/>
    <property type="molecule type" value="Genomic_DNA"/>
</dbReference>
<dbReference type="Proteomes" id="UP000195950">
    <property type="component" value="Unassembled WGS sequence"/>
</dbReference>
<proteinExistence type="predicted"/>
<dbReference type="GO" id="GO:0051999">
    <property type="term" value="P:mannosyl-inositol phosphorylceramide biosynthetic process"/>
    <property type="evidence" value="ECO:0007669"/>
    <property type="project" value="TreeGrafter"/>
</dbReference>
<evidence type="ECO:0000256" key="1">
    <source>
        <dbReference type="ARBA" id="ARBA00022679"/>
    </source>
</evidence>
<keyword evidence="1 4" id="KW-0808">Transferase</keyword>
<dbReference type="EMBL" id="NFJX01000022">
    <property type="protein sequence ID" value="OUP15260.1"/>
    <property type="molecule type" value="Genomic_DNA"/>
</dbReference>
<evidence type="ECO:0000313" key="4">
    <source>
        <dbReference type="EMBL" id="OUP15260.1"/>
    </source>
</evidence>
<reference evidence="5" key="1">
    <citation type="submission" date="2017-04" db="EMBL/GenBank/DDBJ databases">
        <title>Function of individual gut microbiota members based on whole genome sequencing of pure cultures obtained from chicken caecum.</title>
        <authorList>
            <person name="Medvecky M."/>
            <person name="Cejkova D."/>
            <person name="Polansky O."/>
            <person name="Karasova D."/>
            <person name="Kubasova T."/>
            <person name="Cizek A."/>
            <person name="Rychlik I."/>
        </authorList>
    </citation>
    <scope>NUCLEOTIDE SEQUENCE [LARGE SCALE GENOMIC DNA]</scope>
    <source>
        <strain evidence="5">An199</strain>
    </source>
</reference>
<evidence type="ECO:0000313" key="2">
    <source>
        <dbReference type="EMBL" id="MDB9004065.1"/>
    </source>
</evidence>
<dbReference type="Pfam" id="PF04488">
    <property type="entry name" value="Gly_transf_sug"/>
    <property type="match status" value="1"/>
</dbReference>
<dbReference type="GO" id="GO:0016020">
    <property type="term" value="C:membrane"/>
    <property type="evidence" value="ECO:0007669"/>
    <property type="project" value="GOC"/>
</dbReference>
<dbReference type="Proteomes" id="UP001210126">
    <property type="component" value="Unassembled WGS sequence"/>
</dbReference>
<dbReference type="InterPro" id="IPR007577">
    <property type="entry name" value="GlycoTrfase_DXD_sugar-bd_CS"/>
</dbReference>
<evidence type="ECO:0000313" key="6">
    <source>
        <dbReference type="Proteomes" id="UP000461276"/>
    </source>
</evidence>
<dbReference type="InterPro" id="IPR029044">
    <property type="entry name" value="Nucleotide-diphossugar_trans"/>
</dbReference>
<dbReference type="Proteomes" id="UP000461276">
    <property type="component" value="Unassembled WGS sequence"/>
</dbReference>
<organism evidence="4 5">
    <name type="scientific">Parabacteroides distasonis</name>
    <dbReference type="NCBI Taxonomy" id="823"/>
    <lineage>
        <taxon>Bacteria</taxon>
        <taxon>Pseudomonadati</taxon>
        <taxon>Bacteroidota</taxon>
        <taxon>Bacteroidia</taxon>
        <taxon>Bacteroidales</taxon>
        <taxon>Tannerellaceae</taxon>
        <taxon>Parabacteroides</taxon>
    </lineage>
</organism>
<gene>
    <name evidence="4" type="ORF">B5F32_18100</name>
    <name evidence="3" type="ORF">GKD67_16095</name>
    <name evidence="2" type="ORF">PN599_03475</name>
</gene>
<dbReference type="Gene3D" id="3.90.550.20">
    <property type="match status" value="1"/>
</dbReference>
<reference evidence="2" key="4">
    <citation type="submission" date="2023-01" db="EMBL/GenBank/DDBJ databases">
        <title>Human gut microbiome strain richness.</title>
        <authorList>
            <person name="Chen-Liaw A."/>
        </authorList>
    </citation>
    <scope>NUCLEOTIDE SEQUENCE</scope>
    <source>
        <strain evidence="2">RTP21484st1_E5_RTP21484_190118</strain>
    </source>
</reference>
<dbReference type="PANTHER" id="PTHR32385">
    <property type="entry name" value="MANNOSYL PHOSPHORYLINOSITOL CERAMIDE SYNTHASE"/>
    <property type="match status" value="1"/>
</dbReference>
<protein>
    <submittedName>
        <fullName evidence="4">Glycosyl transferase</fullName>
    </submittedName>
    <submittedName>
        <fullName evidence="2">Glycosyltransferase</fullName>
    </submittedName>
</protein>
<dbReference type="PANTHER" id="PTHR32385:SF15">
    <property type="entry name" value="INOSITOL PHOSPHOCERAMIDE MANNOSYLTRANSFERASE 1"/>
    <property type="match status" value="1"/>
</dbReference>
<dbReference type="InterPro" id="IPR051706">
    <property type="entry name" value="Glycosyltransferase_domain"/>
</dbReference>
<sequence>MMDNLKIKIPKTIHYCWFGRNPLPSLAIKCIASWKKYLPDYEIKEWNEDNFDVNVIPYTREAYAAKKYAFVSDYARFKILYEEGGLYFDTDVEVIKPFDDIIARGAFMGCERDAGDRGGACVNPGLGLGANPNFGLYKEILDLYATLHFSYPEGSLNLKTVVEYTTDLLCKHGLKNINEIQKCAGIWIYPSAYFCPISVEDGKLRITSHTVSIHHYAQSWQSPIRKYGRKIVLLLGGKSLKDILKRWLYLK</sequence>
<dbReference type="SUPFAM" id="SSF53448">
    <property type="entry name" value="Nucleotide-diphospho-sugar transferases"/>
    <property type="match status" value="1"/>
</dbReference>
<dbReference type="EMBL" id="WKMY01000012">
    <property type="protein sequence ID" value="MRY94719.1"/>
    <property type="molecule type" value="Genomic_DNA"/>
</dbReference>
<dbReference type="AlphaFoldDB" id="A0A1Y4I8A7"/>
<accession>A0A1Y4I8A7</accession>
<dbReference type="GO" id="GO:0000030">
    <property type="term" value="F:mannosyltransferase activity"/>
    <property type="evidence" value="ECO:0007669"/>
    <property type="project" value="TreeGrafter"/>
</dbReference>
<evidence type="ECO:0000313" key="5">
    <source>
        <dbReference type="Proteomes" id="UP000195950"/>
    </source>
</evidence>
<name>A0A1Y4I8A7_PARDI</name>
<reference evidence="3 6" key="3">
    <citation type="journal article" date="2019" name="Nat. Med.">
        <title>A library of human gut bacterial isolates paired with longitudinal multiomics data enables mechanistic microbiome research.</title>
        <authorList>
            <person name="Poyet M."/>
            <person name="Groussin M."/>
            <person name="Gibbons S.M."/>
            <person name="Avila-Pacheco J."/>
            <person name="Jiang X."/>
            <person name="Kearney S.M."/>
            <person name="Perrotta A.R."/>
            <person name="Berdy B."/>
            <person name="Zhao S."/>
            <person name="Lieberman T.D."/>
            <person name="Swanson P.K."/>
            <person name="Smith M."/>
            <person name="Roesemann S."/>
            <person name="Alexander J.E."/>
            <person name="Rich S.A."/>
            <person name="Livny J."/>
            <person name="Vlamakis H."/>
            <person name="Clish C."/>
            <person name="Bullock K."/>
            <person name="Deik A."/>
            <person name="Scott J."/>
            <person name="Pierce K.A."/>
            <person name="Xavier R.J."/>
            <person name="Alm E.J."/>
        </authorList>
    </citation>
    <scope>NUCLEOTIDE SEQUENCE [LARGE SCALE GENOMIC DNA]</scope>
    <source>
        <strain evidence="3 6">BIOML-A9</strain>
    </source>
</reference>
<evidence type="ECO:0000313" key="3">
    <source>
        <dbReference type="EMBL" id="MRY94719.1"/>
    </source>
</evidence>
<comment type="caution">
    <text evidence="4">The sequence shown here is derived from an EMBL/GenBank/DDBJ whole genome shotgun (WGS) entry which is preliminary data.</text>
</comment>
<dbReference type="RefSeq" id="WP_008772478.1">
    <property type="nucleotide sequence ID" value="NZ_CAJSZN010000001.1"/>
</dbReference>
<reference evidence="4" key="2">
    <citation type="journal article" date="2018" name="BMC Genomics">
        <title>Whole genome sequencing and function prediction of 133 gut anaerobes isolated from chicken caecum in pure cultures.</title>
        <authorList>
            <person name="Medvecky M."/>
            <person name="Cejkova D."/>
            <person name="Polansky O."/>
            <person name="Karasova D."/>
            <person name="Kubasova T."/>
            <person name="Cizek A."/>
            <person name="Rychlik I."/>
        </authorList>
    </citation>
    <scope>NUCLEOTIDE SEQUENCE</scope>
    <source>
        <strain evidence="4">An199</strain>
    </source>
</reference>